<evidence type="ECO:0000313" key="2">
    <source>
        <dbReference type="Proteomes" id="UP001060085"/>
    </source>
</evidence>
<keyword evidence="2" id="KW-1185">Reference proteome</keyword>
<comment type="caution">
    <text evidence="1">The sequence shown here is derived from an EMBL/GenBank/DDBJ whole genome shotgun (WGS) entry which is preliminary data.</text>
</comment>
<dbReference type="Proteomes" id="UP001060085">
    <property type="component" value="Linkage Group LG04"/>
</dbReference>
<evidence type="ECO:0000313" key="1">
    <source>
        <dbReference type="EMBL" id="KAI5665377.1"/>
    </source>
</evidence>
<dbReference type="EMBL" id="CM044704">
    <property type="protein sequence ID" value="KAI5665377.1"/>
    <property type="molecule type" value="Genomic_DNA"/>
</dbReference>
<name>A0ACC0AY53_CATRO</name>
<sequence>MAMEDTSTASTLIFTSGGIDMEIDQSLPQEEANEIQRSGTVLEDELRYQLISLSSIRFEIDTCSDSSFSPDRYSFGSSRVGSPTAVSVTTDGESISYIRSIVEQMIASGDEQECVRVYSKIRKGAVYASFRKLEIPHISIGDTRMLDSDGLDEIVRRWILAARICFGELFVIEKQLFDQIFQEDSSSLGTDIKYTYFVETVNGPARQLFSFAQTVCSSSSRRSSEKLFSILNLYGALSDLLPDIQMIFNSDPMGIEATQTLAKIADVASTILSEFEDALLKEISTFRIPGGSIHHMTRYVMNYMKKMLIFKQTLIELTVSKPVSLEPVISGDLIKNFIRLDAPTEPNQPDQEGGEAILGLHFNWIATVLQFKLEEKSKLYDDDSLAHLFMMNNIYHMVQQIDSNSELKEMIGDAYFRKLIGKFRMEATKYMRSTWARVLSCLRYEGLYVDIDSLSKSAVRRRLKTFNSMFKEVHRRQATSLVPDVQLREELRISISEKLIQAYRCFLKRFAGHLPMNYIKYSPEDLEVAILDFFEGYPVSQHLMWER</sequence>
<reference evidence="2" key="1">
    <citation type="journal article" date="2023" name="Nat. Plants">
        <title>Single-cell RNA sequencing provides a high-resolution roadmap for understanding the multicellular compartmentation of specialized metabolism.</title>
        <authorList>
            <person name="Sun S."/>
            <person name="Shen X."/>
            <person name="Li Y."/>
            <person name="Li Y."/>
            <person name="Wang S."/>
            <person name="Li R."/>
            <person name="Zhang H."/>
            <person name="Shen G."/>
            <person name="Guo B."/>
            <person name="Wei J."/>
            <person name="Xu J."/>
            <person name="St-Pierre B."/>
            <person name="Chen S."/>
            <person name="Sun C."/>
        </authorList>
    </citation>
    <scope>NUCLEOTIDE SEQUENCE [LARGE SCALE GENOMIC DNA]</scope>
</reference>
<organism evidence="1 2">
    <name type="scientific">Catharanthus roseus</name>
    <name type="common">Madagascar periwinkle</name>
    <name type="synonym">Vinca rosea</name>
    <dbReference type="NCBI Taxonomy" id="4058"/>
    <lineage>
        <taxon>Eukaryota</taxon>
        <taxon>Viridiplantae</taxon>
        <taxon>Streptophyta</taxon>
        <taxon>Embryophyta</taxon>
        <taxon>Tracheophyta</taxon>
        <taxon>Spermatophyta</taxon>
        <taxon>Magnoliopsida</taxon>
        <taxon>eudicotyledons</taxon>
        <taxon>Gunneridae</taxon>
        <taxon>Pentapetalae</taxon>
        <taxon>asterids</taxon>
        <taxon>lamiids</taxon>
        <taxon>Gentianales</taxon>
        <taxon>Apocynaceae</taxon>
        <taxon>Rauvolfioideae</taxon>
        <taxon>Vinceae</taxon>
        <taxon>Catharanthinae</taxon>
        <taxon>Catharanthus</taxon>
    </lineage>
</organism>
<proteinExistence type="predicted"/>
<protein>
    <submittedName>
        <fullName evidence="1">Uncharacterized protein</fullName>
    </submittedName>
</protein>
<accession>A0ACC0AY53</accession>
<gene>
    <name evidence="1" type="ORF">M9H77_15230</name>
</gene>